<evidence type="ECO:0000256" key="1">
    <source>
        <dbReference type="ARBA" id="ARBA00004141"/>
    </source>
</evidence>
<reference evidence="8" key="1">
    <citation type="submission" date="2016-10" db="EMBL/GenBank/DDBJ databases">
        <authorList>
            <person name="Varghese N."/>
            <person name="Submissions S."/>
        </authorList>
    </citation>
    <scope>NUCLEOTIDE SEQUENCE [LARGE SCALE GENOMIC DNA]</scope>
    <source>
        <strain evidence="8">930I</strain>
    </source>
</reference>
<feature type="compositionally biased region" description="Basic and acidic residues" evidence="5">
    <location>
        <begin position="165"/>
        <end position="176"/>
    </location>
</feature>
<keyword evidence="8" id="KW-1185">Reference proteome</keyword>
<evidence type="ECO:0000256" key="4">
    <source>
        <dbReference type="ARBA" id="ARBA00023136"/>
    </source>
</evidence>
<dbReference type="InterPro" id="IPR052719">
    <property type="entry name" value="CvpA-like"/>
</dbReference>
<evidence type="ECO:0000313" key="7">
    <source>
        <dbReference type="EMBL" id="SDH26211.1"/>
    </source>
</evidence>
<comment type="subcellular location">
    <subcellularLocation>
        <location evidence="1">Membrane</location>
        <topology evidence="1">Multi-pass membrane protein</topology>
    </subcellularLocation>
</comment>
<dbReference type="PANTHER" id="PTHR36926">
    <property type="entry name" value="COLICIN V PRODUCTION PROTEIN"/>
    <property type="match status" value="1"/>
</dbReference>
<dbReference type="Pfam" id="PF02674">
    <property type="entry name" value="Colicin_V"/>
    <property type="match status" value="1"/>
</dbReference>
<name>A0A1G8AZ54_9PROT</name>
<feature type="transmembrane region" description="Helical" evidence="6">
    <location>
        <begin position="33"/>
        <end position="53"/>
    </location>
</feature>
<dbReference type="Proteomes" id="UP000217076">
    <property type="component" value="Unassembled WGS sequence"/>
</dbReference>
<keyword evidence="4 6" id="KW-0472">Membrane</keyword>
<keyword evidence="3 6" id="KW-1133">Transmembrane helix</keyword>
<dbReference type="GO" id="GO:0016020">
    <property type="term" value="C:membrane"/>
    <property type="evidence" value="ECO:0007669"/>
    <property type="project" value="UniProtKB-SubCell"/>
</dbReference>
<evidence type="ECO:0000256" key="2">
    <source>
        <dbReference type="ARBA" id="ARBA00022692"/>
    </source>
</evidence>
<evidence type="ECO:0000256" key="6">
    <source>
        <dbReference type="SAM" id="Phobius"/>
    </source>
</evidence>
<organism evidence="7 8">
    <name type="scientific">Roseospirillum parvum</name>
    <dbReference type="NCBI Taxonomy" id="83401"/>
    <lineage>
        <taxon>Bacteria</taxon>
        <taxon>Pseudomonadati</taxon>
        <taxon>Pseudomonadota</taxon>
        <taxon>Alphaproteobacteria</taxon>
        <taxon>Rhodospirillales</taxon>
        <taxon>Rhodospirillaceae</taxon>
        <taxon>Roseospirillum</taxon>
    </lineage>
</organism>
<dbReference type="RefSeq" id="WP_092618785.1">
    <property type="nucleotide sequence ID" value="NZ_FNCV01000005.1"/>
</dbReference>
<keyword evidence="2 6" id="KW-0812">Transmembrane</keyword>
<feature type="region of interest" description="Disordered" evidence="5">
    <location>
        <begin position="165"/>
        <end position="226"/>
    </location>
</feature>
<dbReference type="PANTHER" id="PTHR36926:SF1">
    <property type="entry name" value="COLICIN V PRODUCTION PROTEIN"/>
    <property type="match status" value="1"/>
</dbReference>
<dbReference type="STRING" id="83401.SAMN05421742_105154"/>
<accession>A0A1G8AZ54</accession>
<dbReference type="AlphaFoldDB" id="A0A1G8AZ54"/>
<protein>
    <submittedName>
        <fullName evidence="7">Membrane protein required for colicin V production</fullName>
    </submittedName>
</protein>
<proteinExistence type="predicted"/>
<dbReference type="EMBL" id="FNCV01000005">
    <property type="protein sequence ID" value="SDH26211.1"/>
    <property type="molecule type" value="Genomic_DNA"/>
</dbReference>
<dbReference type="InterPro" id="IPR003825">
    <property type="entry name" value="Colicin-V_CvpA"/>
</dbReference>
<feature type="transmembrane region" description="Helical" evidence="6">
    <location>
        <begin position="6"/>
        <end position="26"/>
    </location>
</feature>
<feature type="transmembrane region" description="Helical" evidence="6">
    <location>
        <begin position="65"/>
        <end position="86"/>
    </location>
</feature>
<dbReference type="GO" id="GO:0009403">
    <property type="term" value="P:toxin biosynthetic process"/>
    <property type="evidence" value="ECO:0007669"/>
    <property type="project" value="InterPro"/>
</dbReference>
<evidence type="ECO:0000256" key="3">
    <source>
        <dbReference type="ARBA" id="ARBA00022989"/>
    </source>
</evidence>
<sequence length="226" mass="24585">MQELPVNIVDLVVIALLLLSGVLAFFRGFVHEVLAIAAWIGAALAALFGLPHARELARQLIPIDWAADAAAGGAIFLIVLVLLSLLTRMISQRVQESALNSLDRALGFLFGLARAVLFLAIAHVFLVWLFPPDNQPQWMAQSRTLPLIAEVSQRLEGMVPESLKSDAEGAARDAADKAQQAIEAERQFRQLTSPPPEAPEDSGESDQPGYGEDARQDMDRLIQSTQ</sequence>
<evidence type="ECO:0000256" key="5">
    <source>
        <dbReference type="SAM" id="MobiDB-lite"/>
    </source>
</evidence>
<gene>
    <name evidence="7" type="ORF">SAMN05421742_105154</name>
</gene>
<evidence type="ECO:0000313" key="8">
    <source>
        <dbReference type="Proteomes" id="UP000217076"/>
    </source>
</evidence>
<feature type="transmembrane region" description="Helical" evidence="6">
    <location>
        <begin position="106"/>
        <end position="130"/>
    </location>
</feature>
<dbReference type="OrthoDB" id="9806894at2"/>